<dbReference type="PANTHER" id="PTHR23108">
    <property type="entry name" value="METHYLTRANSFERASE-RELATED"/>
    <property type="match status" value="1"/>
</dbReference>
<protein>
    <recommendedName>
        <fullName evidence="4">Methyltransferase-like protein 22</fullName>
    </recommendedName>
</protein>
<proteinExistence type="predicted"/>
<organism evidence="2 3">
    <name type="scientific">Carnegiea gigantea</name>
    <dbReference type="NCBI Taxonomy" id="171969"/>
    <lineage>
        <taxon>Eukaryota</taxon>
        <taxon>Viridiplantae</taxon>
        <taxon>Streptophyta</taxon>
        <taxon>Embryophyta</taxon>
        <taxon>Tracheophyta</taxon>
        <taxon>Spermatophyta</taxon>
        <taxon>Magnoliopsida</taxon>
        <taxon>eudicotyledons</taxon>
        <taxon>Gunneridae</taxon>
        <taxon>Pentapetalae</taxon>
        <taxon>Caryophyllales</taxon>
        <taxon>Cactineae</taxon>
        <taxon>Cactaceae</taxon>
        <taxon>Cactoideae</taxon>
        <taxon>Echinocereeae</taxon>
        <taxon>Carnegiea</taxon>
    </lineage>
</organism>
<dbReference type="Proteomes" id="UP001153076">
    <property type="component" value="Unassembled WGS sequence"/>
</dbReference>
<accession>A0A9Q1KYI6</accession>
<gene>
    <name evidence="2" type="ORF">Cgig2_016625</name>
</gene>
<dbReference type="PANTHER" id="PTHR23108:SF0">
    <property type="entry name" value="METHYLTRANSFERASE-LIKE PROTEIN 22"/>
    <property type="match status" value="1"/>
</dbReference>
<dbReference type="AlphaFoldDB" id="A0A9Q1KYI6"/>
<reference evidence="2" key="1">
    <citation type="submission" date="2022-04" db="EMBL/GenBank/DDBJ databases">
        <title>Carnegiea gigantea Genome sequencing and assembly v2.</title>
        <authorList>
            <person name="Copetti D."/>
            <person name="Sanderson M.J."/>
            <person name="Burquez A."/>
            <person name="Wojciechowski M.F."/>
        </authorList>
    </citation>
    <scope>NUCLEOTIDE SEQUENCE</scope>
    <source>
        <strain evidence="2">SGP5-SGP5p</strain>
        <tissue evidence="2">Aerial part</tissue>
    </source>
</reference>
<comment type="caution">
    <text evidence="2">The sequence shown here is derived from an EMBL/GenBank/DDBJ whole genome shotgun (WGS) entry which is preliminary data.</text>
</comment>
<dbReference type="InterPro" id="IPR019410">
    <property type="entry name" value="Methyltransf_16"/>
</dbReference>
<name>A0A9Q1KYI6_9CARY</name>
<dbReference type="Gene3D" id="3.40.50.150">
    <property type="entry name" value="Vaccinia Virus protein VP39"/>
    <property type="match status" value="1"/>
</dbReference>
<dbReference type="OrthoDB" id="46564at2759"/>
<dbReference type="InterPro" id="IPR029063">
    <property type="entry name" value="SAM-dependent_MTases_sf"/>
</dbReference>
<evidence type="ECO:0008006" key="4">
    <source>
        <dbReference type="Google" id="ProtNLM"/>
    </source>
</evidence>
<feature type="region of interest" description="Disordered" evidence="1">
    <location>
        <begin position="1"/>
        <end position="25"/>
    </location>
</feature>
<sequence>MEGEEREDSPAPCEPPSPPSASPLAAAEERELLEVEEVMSEVHLGCPPNLSGPFISHFTFSLPSYRKASLVLHFRVGICNRHSLQFSYQCLKNFLMGVPVGFDCLEFGLMGSSCCNNVEYDSDGDLIVVRRTTESSYSGGVTIQHNIKSTIPSVGLQVTICFILDKNGDILRLCKEDAQSMLNETIILLSPELAVASSSFSSTIRCTAMVKSKISPFQVWRAELVLADFVLHKTLISSEFDGIVAGELGAGTGLVGILVARAAQAVFITDHGVEVLDNCAKNVHVNSRIFRSECSVKVRELDWLKPWPPLALEVKTRYSWTPPDVQEMNRATVLLAADVIYSDELTDAFFGVLKKLMSEGSTKVLYLALEKRYNFSLNDLDIVANGYSHFLRYLMDGEAVDAETDGITGGFVGKPIDLSEIPQYVREYERGDDVELWEIKYVAGKH</sequence>
<dbReference type="InterPro" id="IPR038899">
    <property type="entry name" value="METTL22"/>
</dbReference>
<keyword evidence="3" id="KW-1185">Reference proteome</keyword>
<dbReference type="EMBL" id="JAKOGI010000006">
    <property type="protein sequence ID" value="KAJ8452044.1"/>
    <property type="molecule type" value="Genomic_DNA"/>
</dbReference>
<evidence type="ECO:0000313" key="2">
    <source>
        <dbReference type="EMBL" id="KAJ8452044.1"/>
    </source>
</evidence>
<dbReference type="GO" id="GO:0008276">
    <property type="term" value="F:protein methyltransferase activity"/>
    <property type="evidence" value="ECO:0007669"/>
    <property type="project" value="InterPro"/>
</dbReference>
<feature type="compositionally biased region" description="Pro residues" evidence="1">
    <location>
        <begin position="12"/>
        <end position="21"/>
    </location>
</feature>
<evidence type="ECO:0000256" key="1">
    <source>
        <dbReference type="SAM" id="MobiDB-lite"/>
    </source>
</evidence>
<dbReference type="Pfam" id="PF10294">
    <property type="entry name" value="Methyltransf_16"/>
    <property type="match status" value="1"/>
</dbReference>
<dbReference type="GO" id="GO:0005634">
    <property type="term" value="C:nucleus"/>
    <property type="evidence" value="ECO:0007669"/>
    <property type="project" value="TreeGrafter"/>
</dbReference>
<evidence type="ECO:0000313" key="3">
    <source>
        <dbReference type="Proteomes" id="UP001153076"/>
    </source>
</evidence>
<dbReference type="SUPFAM" id="SSF53335">
    <property type="entry name" value="S-adenosyl-L-methionine-dependent methyltransferases"/>
    <property type="match status" value="1"/>
</dbReference>